<evidence type="ECO:0000256" key="1">
    <source>
        <dbReference type="ARBA" id="ARBA00023125"/>
    </source>
</evidence>
<dbReference type="InterPro" id="IPR010998">
    <property type="entry name" value="Integrase_recombinase_N"/>
</dbReference>
<dbReference type="InterPro" id="IPR044068">
    <property type="entry name" value="CB"/>
</dbReference>
<dbReference type="EMBL" id="QRZM01000010">
    <property type="protein sequence ID" value="RGV73271.1"/>
    <property type="molecule type" value="Genomic_DNA"/>
</dbReference>
<sequence length="278" mass="32922">MTATPRLTSNHALDQFQKYLMTHNKSPNTICVYRYAVEQFYHLYPQLTPRNLQLYKVYLLEHYRPQTVNLRIRALNCYMEYRQASITPVSMIKIQQKTYLDKIISQADYEYLKRCLAESEEYTYYFIVRLITATGVRISELITFQIEDVHTGHKDIYSKGNKMRRVYIPRGLVRELQEWLAATHRSTGPLFLNRFHSPISPSGIRAQFKVFAARYGLDPEVVYPHSFRHRFAKNFIEKCGDISLLSDLLGHESIETTRIYLRRSSSEQYRIVNKVVDW</sequence>
<dbReference type="PANTHER" id="PTHR30349">
    <property type="entry name" value="PHAGE INTEGRASE-RELATED"/>
    <property type="match status" value="1"/>
</dbReference>
<keyword evidence="1 3" id="KW-0238">DNA-binding</keyword>
<dbReference type="PROSITE" id="PS51900">
    <property type="entry name" value="CB"/>
    <property type="match status" value="1"/>
</dbReference>
<evidence type="ECO:0000259" key="4">
    <source>
        <dbReference type="PROSITE" id="PS51898"/>
    </source>
</evidence>
<dbReference type="GO" id="GO:0003677">
    <property type="term" value="F:DNA binding"/>
    <property type="evidence" value="ECO:0007669"/>
    <property type="project" value="UniProtKB-UniRule"/>
</dbReference>
<dbReference type="InterPro" id="IPR002104">
    <property type="entry name" value="Integrase_catalytic"/>
</dbReference>
<comment type="caution">
    <text evidence="6">The sequence shown here is derived from an EMBL/GenBank/DDBJ whole genome shotgun (WGS) entry which is preliminary data.</text>
</comment>
<keyword evidence="2" id="KW-0233">DNA recombination</keyword>
<evidence type="ECO:0000313" key="6">
    <source>
        <dbReference type="EMBL" id="RGV73271.1"/>
    </source>
</evidence>
<dbReference type="SUPFAM" id="SSF56349">
    <property type="entry name" value="DNA breaking-rejoining enzymes"/>
    <property type="match status" value="1"/>
</dbReference>
<feature type="domain" description="Core-binding (CB)" evidence="5">
    <location>
        <begin position="7"/>
        <end position="83"/>
    </location>
</feature>
<name>A0A412Z050_9FIRM</name>
<proteinExistence type="predicted"/>
<evidence type="ECO:0000259" key="5">
    <source>
        <dbReference type="PROSITE" id="PS51900"/>
    </source>
</evidence>
<accession>A0A412Z050</accession>
<dbReference type="GO" id="GO:0006310">
    <property type="term" value="P:DNA recombination"/>
    <property type="evidence" value="ECO:0007669"/>
    <property type="project" value="UniProtKB-KW"/>
</dbReference>
<dbReference type="Proteomes" id="UP000284543">
    <property type="component" value="Unassembled WGS sequence"/>
</dbReference>
<dbReference type="AlphaFoldDB" id="A0A412Z050"/>
<dbReference type="InterPro" id="IPR011010">
    <property type="entry name" value="DNA_brk_join_enz"/>
</dbReference>
<dbReference type="Gene3D" id="1.10.443.10">
    <property type="entry name" value="Intergrase catalytic core"/>
    <property type="match status" value="1"/>
</dbReference>
<dbReference type="Pfam" id="PF00589">
    <property type="entry name" value="Phage_integrase"/>
    <property type="match status" value="1"/>
</dbReference>
<evidence type="ECO:0000256" key="2">
    <source>
        <dbReference type="ARBA" id="ARBA00023172"/>
    </source>
</evidence>
<evidence type="ECO:0000256" key="3">
    <source>
        <dbReference type="PROSITE-ProRule" id="PRU01248"/>
    </source>
</evidence>
<dbReference type="PANTHER" id="PTHR30349:SF89">
    <property type="entry name" value="INTEGRASE_RECOMBINASE"/>
    <property type="match status" value="1"/>
</dbReference>
<feature type="domain" description="Tyr recombinase" evidence="4">
    <location>
        <begin position="102"/>
        <end position="273"/>
    </location>
</feature>
<dbReference type="RefSeq" id="WP_002572803.1">
    <property type="nucleotide sequence ID" value="NZ_BAABXO010000002.1"/>
</dbReference>
<organism evidence="6 7">
    <name type="scientific">Enterocloster bolteae</name>
    <dbReference type="NCBI Taxonomy" id="208479"/>
    <lineage>
        <taxon>Bacteria</taxon>
        <taxon>Bacillati</taxon>
        <taxon>Bacillota</taxon>
        <taxon>Clostridia</taxon>
        <taxon>Lachnospirales</taxon>
        <taxon>Lachnospiraceae</taxon>
        <taxon>Enterocloster</taxon>
    </lineage>
</organism>
<evidence type="ECO:0000313" key="7">
    <source>
        <dbReference type="Proteomes" id="UP000284543"/>
    </source>
</evidence>
<dbReference type="PROSITE" id="PS51898">
    <property type="entry name" value="TYR_RECOMBINASE"/>
    <property type="match status" value="1"/>
</dbReference>
<dbReference type="InterPro" id="IPR013762">
    <property type="entry name" value="Integrase-like_cat_sf"/>
</dbReference>
<protein>
    <submittedName>
        <fullName evidence="6">Integrase</fullName>
    </submittedName>
</protein>
<dbReference type="GO" id="GO:0015074">
    <property type="term" value="P:DNA integration"/>
    <property type="evidence" value="ECO:0007669"/>
    <property type="project" value="InterPro"/>
</dbReference>
<gene>
    <name evidence="6" type="ORF">DWW02_20710</name>
</gene>
<dbReference type="Gene3D" id="1.10.150.130">
    <property type="match status" value="1"/>
</dbReference>
<reference evidence="6 7" key="1">
    <citation type="submission" date="2018-08" db="EMBL/GenBank/DDBJ databases">
        <title>A genome reference for cultivated species of the human gut microbiota.</title>
        <authorList>
            <person name="Zou Y."/>
            <person name="Xue W."/>
            <person name="Luo G."/>
        </authorList>
    </citation>
    <scope>NUCLEOTIDE SEQUENCE [LARGE SCALE GENOMIC DNA]</scope>
    <source>
        <strain evidence="6 7">AF14-18</strain>
    </source>
</reference>
<dbReference type="InterPro" id="IPR050090">
    <property type="entry name" value="Tyrosine_recombinase_XerCD"/>
</dbReference>